<evidence type="ECO:0000313" key="1">
    <source>
        <dbReference type="EMBL" id="GMG22618.1"/>
    </source>
</evidence>
<sequence>MYPKTETSSQCAPKTLQRVQTVRYSSSQYVPSIMIFRRYQGNFDIEGTWIDELGWCEVGQMAKKSRHGCIIRHQCSLHLGTVWKCTGSSSDSDSTTLKAIYC</sequence>
<organism evidence="1 2">
    <name type="scientific">Aspergillus oryzae</name>
    <name type="common">Yellow koji mold</name>
    <dbReference type="NCBI Taxonomy" id="5062"/>
    <lineage>
        <taxon>Eukaryota</taxon>
        <taxon>Fungi</taxon>
        <taxon>Dikarya</taxon>
        <taxon>Ascomycota</taxon>
        <taxon>Pezizomycotina</taxon>
        <taxon>Eurotiomycetes</taxon>
        <taxon>Eurotiomycetidae</taxon>
        <taxon>Eurotiales</taxon>
        <taxon>Aspergillaceae</taxon>
        <taxon>Aspergillus</taxon>
        <taxon>Aspergillus subgen. Circumdati</taxon>
    </lineage>
</organism>
<evidence type="ECO:0000313" key="2">
    <source>
        <dbReference type="Proteomes" id="UP001165205"/>
    </source>
</evidence>
<comment type="caution">
    <text evidence="1">The sequence shown here is derived from an EMBL/GenBank/DDBJ whole genome shotgun (WGS) entry which is preliminary data.</text>
</comment>
<protein>
    <submittedName>
        <fullName evidence="1">Unnamed protein product</fullName>
    </submittedName>
</protein>
<reference evidence="1" key="1">
    <citation type="submission" date="2023-04" db="EMBL/GenBank/DDBJ databases">
        <title>Aspergillus oryzae NBRC 4228.</title>
        <authorList>
            <person name="Ichikawa N."/>
            <person name="Sato H."/>
            <person name="Tonouchi N."/>
        </authorList>
    </citation>
    <scope>NUCLEOTIDE SEQUENCE</scope>
    <source>
        <strain evidence="1">NBRC 4228</strain>
    </source>
</reference>
<dbReference type="Proteomes" id="UP001165205">
    <property type="component" value="Unassembled WGS sequence"/>
</dbReference>
<dbReference type="AlphaFoldDB" id="A0AAN4Y9W9"/>
<proteinExistence type="predicted"/>
<gene>
    <name evidence="1" type="ORF">Aory04_000022800</name>
</gene>
<dbReference type="EMBL" id="BSYA01000001">
    <property type="protein sequence ID" value="GMG22618.1"/>
    <property type="molecule type" value="Genomic_DNA"/>
</dbReference>
<accession>A0AAN4Y9W9</accession>
<name>A0AAN4Y9W9_ASPOZ</name>